<dbReference type="RefSeq" id="WP_003986487.1">
    <property type="nucleotide sequence ID" value="NZ_CP043497.1"/>
</dbReference>
<evidence type="ECO:0000256" key="1">
    <source>
        <dbReference type="SAM" id="MobiDB-lite"/>
    </source>
</evidence>
<feature type="chain" id="PRO_5046053611" description="Secreted protein" evidence="2">
    <location>
        <begin position="23"/>
        <end position="126"/>
    </location>
</feature>
<sequence length="126" mass="12907">MRRVLLFLVAALLAFPVGGEKAYGRAAESRGTVAAAPGTGVRTAVAPYAYEDGPADPTAEHCPTGRATRSATGIPGSRTGDPTRCTGDPTVPPTERPSPAGPVGGTRAIPLTRSGQLPVSHRVFRC</sequence>
<name>A0ABY3Z272_STRRM</name>
<dbReference type="EMBL" id="CP094298">
    <property type="protein sequence ID" value="UNZ03848.1"/>
    <property type="molecule type" value="Genomic_DNA"/>
</dbReference>
<feature type="signal peptide" evidence="2">
    <location>
        <begin position="1"/>
        <end position="22"/>
    </location>
</feature>
<evidence type="ECO:0000256" key="2">
    <source>
        <dbReference type="SAM" id="SignalP"/>
    </source>
</evidence>
<accession>A0ABY3Z272</accession>
<keyword evidence="2" id="KW-0732">Signal</keyword>
<protein>
    <recommendedName>
        <fullName evidence="5">Secreted protein</fullName>
    </recommendedName>
</protein>
<organism evidence="3 4">
    <name type="scientific">Streptomyces rimosus subsp. rimosus</name>
    <dbReference type="NCBI Taxonomy" id="132474"/>
    <lineage>
        <taxon>Bacteria</taxon>
        <taxon>Bacillati</taxon>
        <taxon>Actinomycetota</taxon>
        <taxon>Actinomycetes</taxon>
        <taxon>Kitasatosporales</taxon>
        <taxon>Streptomycetaceae</taxon>
        <taxon>Streptomyces</taxon>
    </lineage>
</organism>
<feature type="compositionally biased region" description="Pro residues" evidence="1">
    <location>
        <begin position="90"/>
        <end position="100"/>
    </location>
</feature>
<dbReference type="Proteomes" id="UP000829494">
    <property type="component" value="Chromosome"/>
</dbReference>
<evidence type="ECO:0008006" key="5">
    <source>
        <dbReference type="Google" id="ProtNLM"/>
    </source>
</evidence>
<gene>
    <name evidence="3" type="ORF">SRIMR7_16950</name>
</gene>
<proteinExistence type="predicted"/>
<feature type="region of interest" description="Disordered" evidence="1">
    <location>
        <begin position="49"/>
        <end position="115"/>
    </location>
</feature>
<evidence type="ECO:0000313" key="4">
    <source>
        <dbReference type="Proteomes" id="UP000829494"/>
    </source>
</evidence>
<evidence type="ECO:0000313" key="3">
    <source>
        <dbReference type="EMBL" id="UNZ03848.1"/>
    </source>
</evidence>
<dbReference type="GeneID" id="66857053"/>
<reference evidence="3 4" key="1">
    <citation type="submission" date="2022-03" db="EMBL/GenBank/DDBJ databases">
        <title>Complete genome of Streptomyces rimosus ssp. rimosus R7 (=ATCC 10970).</title>
        <authorList>
            <person name="Beganovic S."/>
            <person name="Ruckert C."/>
            <person name="Busche T."/>
            <person name="Kalinowski J."/>
            <person name="Wittmann C."/>
        </authorList>
    </citation>
    <scope>NUCLEOTIDE SEQUENCE [LARGE SCALE GENOMIC DNA]</scope>
    <source>
        <strain evidence="3 4">R7</strain>
    </source>
</reference>
<keyword evidence="4" id="KW-1185">Reference proteome</keyword>